<dbReference type="InterPro" id="IPR013025">
    <property type="entry name" value="Ribosomal_uL23-like"/>
</dbReference>
<dbReference type="PANTHER" id="PTHR11620">
    <property type="entry name" value="60S RIBOSOMAL PROTEIN L23A"/>
    <property type="match status" value="1"/>
</dbReference>
<comment type="similarity">
    <text evidence="1 6">Belongs to the universal ribosomal protein uL23 family.</text>
</comment>
<reference evidence="7 8" key="1">
    <citation type="submission" date="2019-02" db="EMBL/GenBank/DDBJ databases">
        <title>Prokaryotic population dynamics and viral predation in marine succession experiment using metagenomics: the confinement effect.</title>
        <authorList>
            <person name="Haro-Moreno J.M."/>
            <person name="Rodriguez-Valera F."/>
            <person name="Lopez-Perez M."/>
        </authorList>
    </citation>
    <scope>NUCLEOTIDE SEQUENCE [LARGE SCALE GENOMIC DNA]</scope>
    <source>
        <strain evidence="7">MED-G169</strain>
    </source>
</reference>
<evidence type="ECO:0000256" key="3">
    <source>
        <dbReference type="ARBA" id="ARBA00022884"/>
    </source>
</evidence>
<dbReference type="InterPro" id="IPR012678">
    <property type="entry name" value="Ribosomal_uL23/eL15/eS24_sf"/>
</dbReference>
<dbReference type="GO" id="GO:0005840">
    <property type="term" value="C:ribosome"/>
    <property type="evidence" value="ECO:0007669"/>
    <property type="project" value="UniProtKB-KW"/>
</dbReference>
<gene>
    <name evidence="6" type="primary">rplW</name>
    <name evidence="7" type="ORF">EVB02_04710</name>
</gene>
<dbReference type="NCBIfam" id="NF004363">
    <property type="entry name" value="PRK05738.2-4"/>
    <property type="match status" value="1"/>
</dbReference>
<dbReference type="Pfam" id="PF00276">
    <property type="entry name" value="Ribosomal_L23"/>
    <property type="match status" value="1"/>
</dbReference>
<comment type="subunit">
    <text evidence="6">Part of the 50S ribosomal subunit. Contacts protein L29, and trigger factor when it is bound to the ribosome.</text>
</comment>
<dbReference type="HAMAP" id="MF_01369_B">
    <property type="entry name" value="Ribosomal_uL23_B"/>
    <property type="match status" value="1"/>
</dbReference>
<sequence>MNVDRLYKIILGPHVTEKSSMATGSNAQVAFKVAKDAKKLEIKKAVEILFETKVNSVRVINMKGKTKRTKIGVGKKSDWKKAYITLADGEEIDFSLGIEE</sequence>
<comment type="caution">
    <text evidence="7">The sequence shown here is derived from an EMBL/GenBank/DDBJ whole genome shotgun (WGS) entry which is preliminary data.</text>
</comment>
<keyword evidence="4 6" id="KW-0689">Ribosomal protein</keyword>
<protein>
    <recommendedName>
        <fullName evidence="6">Large ribosomal subunit protein uL23</fullName>
    </recommendedName>
</protein>
<proteinExistence type="inferred from homology"/>
<dbReference type="Gene3D" id="3.30.70.330">
    <property type="match status" value="1"/>
</dbReference>
<accession>A0A520LJH2</accession>
<comment type="function">
    <text evidence="6">One of the early assembly proteins it binds 23S rRNA. One of the proteins that surrounds the polypeptide exit tunnel on the outside of the ribosome. Forms the main docking site for trigger factor binding to the ribosome.</text>
</comment>
<dbReference type="AlphaFoldDB" id="A0A520LJH2"/>
<evidence type="ECO:0000256" key="2">
    <source>
        <dbReference type="ARBA" id="ARBA00022730"/>
    </source>
</evidence>
<evidence type="ECO:0000256" key="1">
    <source>
        <dbReference type="ARBA" id="ARBA00006700"/>
    </source>
</evidence>
<keyword evidence="3 6" id="KW-0694">RNA-binding</keyword>
<name>A0A520LJH2_9GAMM</name>
<dbReference type="FunFam" id="3.30.70.330:FF:000001">
    <property type="entry name" value="50S ribosomal protein L23"/>
    <property type="match status" value="1"/>
</dbReference>
<keyword evidence="2 6" id="KW-0699">rRNA-binding</keyword>
<evidence type="ECO:0000256" key="4">
    <source>
        <dbReference type="ARBA" id="ARBA00022980"/>
    </source>
</evidence>
<dbReference type="SUPFAM" id="SSF54189">
    <property type="entry name" value="Ribosomal proteins S24e, L23 and L15e"/>
    <property type="match status" value="1"/>
</dbReference>
<evidence type="ECO:0000313" key="7">
    <source>
        <dbReference type="EMBL" id="RZO02050.1"/>
    </source>
</evidence>
<dbReference type="GO" id="GO:1990904">
    <property type="term" value="C:ribonucleoprotein complex"/>
    <property type="evidence" value="ECO:0007669"/>
    <property type="project" value="UniProtKB-KW"/>
</dbReference>
<evidence type="ECO:0000313" key="8">
    <source>
        <dbReference type="Proteomes" id="UP000318148"/>
    </source>
</evidence>
<dbReference type="GO" id="GO:0003735">
    <property type="term" value="F:structural constituent of ribosome"/>
    <property type="evidence" value="ECO:0007669"/>
    <property type="project" value="InterPro"/>
</dbReference>
<dbReference type="InterPro" id="IPR012677">
    <property type="entry name" value="Nucleotide-bd_a/b_plait_sf"/>
</dbReference>
<keyword evidence="5 6" id="KW-0687">Ribonucleoprotein</keyword>
<dbReference type="GO" id="GO:0006412">
    <property type="term" value="P:translation"/>
    <property type="evidence" value="ECO:0007669"/>
    <property type="project" value="UniProtKB-UniRule"/>
</dbReference>
<dbReference type="GO" id="GO:0019843">
    <property type="term" value="F:rRNA binding"/>
    <property type="evidence" value="ECO:0007669"/>
    <property type="project" value="UniProtKB-UniRule"/>
</dbReference>
<dbReference type="Proteomes" id="UP000318148">
    <property type="component" value="Unassembled WGS sequence"/>
</dbReference>
<evidence type="ECO:0000256" key="6">
    <source>
        <dbReference type="HAMAP-Rule" id="MF_01369"/>
    </source>
</evidence>
<dbReference type="EMBL" id="SHBO01000081">
    <property type="protein sequence ID" value="RZO02050.1"/>
    <property type="molecule type" value="Genomic_DNA"/>
</dbReference>
<evidence type="ECO:0000256" key="5">
    <source>
        <dbReference type="ARBA" id="ARBA00023274"/>
    </source>
</evidence>
<organism evidence="7 8">
    <name type="scientific">SAR92 clade bacterium</name>
    <dbReference type="NCBI Taxonomy" id="2315479"/>
    <lineage>
        <taxon>Bacteria</taxon>
        <taxon>Pseudomonadati</taxon>
        <taxon>Pseudomonadota</taxon>
        <taxon>Gammaproteobacteria</taxon>
        <taxon>Cellvibrionales</taxon>
        <taxon>Porticoccaceae</taxon>
        <taxon>SAR92 clade</taxon>
    </lineage>
</organism>
<dbReference type="NCBIfam" id="NF004359">
    <property type="entry name" value="PRK05738.1-3"/>
    <property type="match status" value="1"/>
</dbReference>